<protein>
    <submittedName>
        <fullName evidence="1">Uncharacterized protein</fullName>
    </submittedName>
</protein>
<evidence type="ECO:0000313" key="1">
    <source>
        <dbReference type="EMBL" id="KVI06104.1"/>
    </source>
</evidence>
<dbReference type="OMA" id="WEMVQNS"/>
<dbReference type="Gramene" id="KVI06104">
    <property type="protein sequence ID" value="KVI06104"/>
    <property type="gene ID" value="Ccrd_015555"/>
</dbReference>
<dbReference type="Proteomes" id="UP000243975">
    <property type="component" value="Unassembled WGS sequence"/>
</dbReference>
<reference evidence="1 2" key="1">
    <citation type="journal article" date="2016" name="Sci. Rep.">
        <title>The genome sequence of the outbreeding globe artichoke constructed de novo incorporating a phase-aware low-pass sequencing strategy of F1 progeny.</title>
        <authorList>
            <person name="Scaglione D."/>
            <person name="Reyes-Chin-Wo S."/>
            <person name="Acquadro A."/>
            <person name="Froenicke L."/>
            <person name="Portis E."/>
            <person name="Beitel C."/>
            <person name="Tirone M."/>
            <person name="Mauro R."/>
            <person name="Lo Monaco A."/>
            <person name="Mauromicale G."/>
            <person name="Faccioli P."/>
            <person name="Cattivelli L."/>
            <person name="Rieseberg L."/>
            <person name="Michelmore R."/>
            <person name="Lanteri S."/>
        </authorList>
    </citation>
    <scope>NUCLEOTIDE SEQUENCE [LARGE SCALE GENOMIC DNA]</scope>
    <source>
        <strain evidence="1">2C</strain>
    </source>
</reference>
<gene>
    <name evidence="1" type="ORF">Ccrd_015555</name>
</gene>
<keyword evidence="2" id="KW-1185">Reference proteome</keyword>
<organism evidence="1 2">
    <name type="scientific">Cynara cardunculus var. scolymus</name>
    <name type="common">Globe artichoke</name>
    <name type="synonym">Cynara scolymus</name>
    <dbReference type="NCBI Taxonomy" id="59895"/>
    <lineage>
        <taxon>Eukaryota</taxon>
        <taxon>Viridiplantae</taxon>
        <taxon>Streptophyta</taxon>
        <taxon>Embryophyta</taxon>
        <taxon>Tracheophyta</taxon>
        <taxon>Spermatophyta</taxon>
        <taxon>Magnoliopsida</taxon>
        <taxon>eudicotyledons</taxon>
        <taxon>Gunneridae</taxon>
        <taxon>Pentapetalae</taxon>
        <taxon>asterids</taxon>
        <taxon>campanulids</taxon>
        <taxon>Asterales</taxon>
        <taxon>Asteraceae</taxon>
        <taxon>Carduoideae</taxon>
        <taxon>Cardueae</taxon>
        <taxon>Carduinae</taxon>
        <taxon>Cynara</taxon>
    </lineage>
</organism>
<dbReference type="STRING" id="59895.A0A103YBM2"/>
<evidence type="ECO:0000313" key="2">
    <source>
        <dbReference type="Proteomes" id="UP000243975"/>
    </source>
</evidence>
<sequence length="68" mass="7782">MVLPMRRVWLAVGARGGLLKLHDDIQTCGYEDIQVMWEILRRTESGATSNPAKRKPKPFWKILVATEC</sequence>
<dbReference type="PANTHER" id="PTHR33181">
    <property type="entry name" value="OS01G0778500 PROTEIN"/>
    <property type="match status" value="1"/>
</dbReference>
<comment type="caution">
    <text evidence="1">The sequence shown here is derived from an EMBL/GenBank/DDBJ whole genome shotgun (WGS) entry which is preliminary data.</text>
</comment>
<dbReference type="EMBL" id="LEKV01001850">
    <property type="protein sequence ID" value="KVI06104.1"/>
    <property type="molecule type" value="Genomic_DNA"/>
</dbReference>
<name>A0A103YBM2_CYNCS</name>
<accession>A0A103YBM2</accession>
<dbReference type="AlphaFoldDB" id="A0A103YBM2"/>
<dbReference type="PANTHER" id="PTHR33181:SF4">
    <property type="entry name" value="OVULE PROTEIN"/>
    <property type="match status" value="1"/>
</dbReference>
<proteinExistence type="predicted"/>